<keyword evidence="4" id="KW-0963">Cytoplasm</keyword>
<dbReference type="Pfam" id="PF00271">
    <property type="entry name" value="Helicase_C"/>
    <property type="match status" value="1"/>
</dbReference>
<evidence type="ECO:0000256" key="8">
    <source>
        <dbReference type="ARBA" id="ARBA00022801"/>
    </source>
</evidence>
<comment type="subcellular location">
    <subcellularLocation>
        <location evidence="1">Cytoplasm</location>
    </subcellularLocation>
</comment>
<keyword evidence="7" id="KW-0547">Nucleotide-binding</keyword>
<keyword evidence="12" id="KW-0391">Immunity</keyword>
<dbReference type="GO" id="GO:0051607">
    <property type="term" value="P:defense response to virus"/>
    <property type="evidence" value="ECO:0007669"/>
    <property type="project" value="UniProtKB-KW"/>
</dbReference>
<dbReference type="GO" id="GO:0016787">
    <property type="term" value="F:hydrolase activity"/>
    <property type="evidence" value="ECO:0007669"/>
    <property type="project" value="UniProtKB-KW"/>
</dbReference>
<dbReference type="Pfam" id="PF04851">
    <property type="entry name" value="ResIII"/>
    <property type="match status" value="1"/>
</dbReference>
<evidence type="ECO:0000256" key="1">
    <source>
        <dbReference type="ARBA" id="ARBA00004496"/>
    </source>
</evidence>
<dbReference type="Gene3D" id="2.170.150.30">
    <property type="entry name" value="RIG-I-like receptor, C-terminal regulatory domain"/>
    <property type="match status" value="1"/>
</dbReference>
<keyword evidence="20" id="KW-1185">Reference proteome</keyword>
<evidence type="ECO:0000256" key="11">
    <source>
        <dbReference type="ARBA" id="ARBA00022840"/>
    </source>
</evidence>
<dbReference type="PROSITE" id="PS51194">
    <property type="entry name" value="HELICASE_CTER"/>
    <property type="match status" value="1"/>
</dbReference>
<evidence type="ECO:0000256" key="13">
    <source>
        <dbReference type="ARBA" id="ARBA00022884"/>
    </source>
</evidence>
<evidence type="ECO:0000313" key="20">
    <source>
        <dbReference type="Proteomes" id="UP001152320"/>
    </source>
</evidence>
<dbReference type="PANTHER" id="PTHR14074">
    <property type="entry name" value="HELICASE WITH DEATH DOMAIN-RELATED"/>
    <property type="match status" value="1"/>
</dbReference>
<evidence type="ECO:0000259" key="16">
    <source>
        <dbReference type="PROSITE" id="PS51192"/>
    </source>
</evidence>
<evidence type="ECO:0000256" key="7">
    <source>
        <dbReference type="ARBA" id="ARBA00022741"/>
    </source>
</evidence>
<evidence type="ECO:0000256" key="15">
    <source>
        <dbReference type="ARBA" id="ARBA00049390"/>
    </source>
</evidence>
<dbReference type="SMART" id="SM00490">
    <property type="entry name" value="HELICc"/>
    <property type="match status" value="1"/>
</dbReference>
<dbReference type="InterPro" id="IPR021673">
    <property type="entry name" value="RLR_CTR"/>
</dbReference>
<dbReference type="Gene3D" id="3.40.50.300">
    <property type="entry name" value="P-loop containing nucleotide triphosphate hydrolases"/>
    <property type="match status" value="2"/>
</dbReference>
<protein>
    <recommendedName>
        <fullName evidence="3">RNA helicase</fullName>
        <ecNumber evidence="3">3.6.4.13</ecNumber>
    </recommendedName>
</protein>
<dbReference type="InterPro" id="IPR014001">
    <property type="entry name" value="Helicase_ATP-bd"/>
</dbReference>
<dbReference type="InterPro" id="IPR051363">
    <property type="entry name" value="RLR_Helicase"/>
</dbReference>
<dbReference type="InterPro" id="IPR041204">
    <property type="entry name" value="RIG-I-like_C"/>
</dbReference>
<evidence type="ECO:0000259" key="17">
    <source>
        <dbReference type="PROSITE" id="PS51194"/>
    </source>
</evidence>
<evidence type="ECO:0000256" key="10">
    <source>
        <dbReference type="ARBA" id="ARBA00022833"/>
    </source>
</evidence>
<dbReference type="Pfam" id="PF11648">
    <property type="entry name" value="RIG-I_C-RD"/>
    <property type="match status" value="1"/>
</dbReference>
<evidence type="ECO:0000256" key="14">
    <source>
        <dbReference type="ARBA" id="ARBA00023118"/>
    </source>
</evidence>
<accession>A0A9Q1CMD8</accession>
<evidence type="ECO:0000256" key="12">
    <source>
        <dbReference type="ARBA" id="ARBA00022859"/>
    </source>
</evidence>
<sequence>MAERVGLNGSETESIISDTSSGISPECLKPLSQIIHQFAFDIAKFVNTNDVCPNLWQEHLLNREEVEKVLKKLKTDSEEECMNYILHEILLKKVTIDKSKDDEYGKKFVQALRKSSPAHKIVARYIQGKAHIPALTDEEKKFREVLVDNLTKLRDPLTSDTSDVMAELWKHIGESEEQRLSKKLDDSYLFLILTLLRTPGSFKKDLLNFLEQNNYRHIAELLDAQSSGTIIDDDDVRSFCDGFDSLEEDVGDQSGYAEEQLNSALPKTLSKLEIEGELNSHAYRPIPVDNHDESRGGLKSFPARNDQIRSRLDFAEFDGGDTDTISHISAYKATSPPSQRKLRLYQKELAEPALQGWNTVILAPTGSGKTLVAGEIIQKHFKTSRREPKVAFVVEKKTLADQQETALNTFLNSNIDRKNQFLRVGKVTGDTEVPNLGLMIDSYDVLVTTAGVLCSDHRAVEHQDVSVTKFSLMIFDECHHCQGSHPFNRLMRMYRQEKKELQDTGSSLACLPQVIGLTATLGAGKGSKSTQKAVEHALTILANLNADHIQTVRRFTESLSQFVEIPKEMNPVYVERRTEDPVADTITYLMTKIEQEMQRLPGCNLLPKIPPVRPKDRKEYEQWAITARDKHCPENVEDGPYRRALMVCLEPLVVYYKALCINRDARSKDACKYLREELGKLWEDKDNFIDQQWKFEKSFFTHIKEMERNARNSLYKNPLLSALEPLLLDEFKAKPDSRALLFMDKIVGTHYMKQWIEESPKLNRFLKPCCMTSETTESQREAITEKFQRNEYNILVVTSVVEEGYNIPVCNLVYRLNYVPSDCGRIQQKGRIRAHGGKSFFVCYGNLKQNEMMAQMMEKLMKEAVDQINIMDKEAFRKRLQKYQELDERLCYEETRKRRLREETRDHKEYLLCCKKCGEEACLSSDLKRYNKSQHYVSSQEFCNDKIDIKPHPKPKKIDNMYKVGKIYCASCGSDWGILAKLAETRIPVVKVDCFVLYEFNPDRSKSRGKVYKKWIDVPFSIEDVENVNESLYYDIDFDSW</sequence>
<keyword evidence="11" id="KW-0067">ATP-binding</keyword>
<evidence type="ECO:0000256" key="9">
    <source>
        <dbReference type="ARBA" id="ARBA00022806"/>
    </source>
</evidence>
<feature type="domain" description="Helicase ATP-binding" evidence="16">
    <location>
        <begin position="350"/>
        <end position="521"/>
    </location>
</feature>
<keyword evidence="10" id="KW-0862">Zinc</keyword>
<dbReference type="GO" id="GO:0005737">
    <property type="term" value="C:cytoplasm"/>
    <property type="evidence" value="ECO:0007669"/>
    <property type="project" value="UniProtKB-SubCell"/>
</dbReference>
<dbReference type="InterPro" id="IPR006935">
    <property type="entry name" value="Helicase/UvrB_N"/>
</dbReference>
<evidence type="ECO:0000313" key="19">
    <source>
        <dbReference type="EMBL" id="KAJ8047586.1"/>
    </source>
</evidence>
<dbReference type="GO" id="GO:0005524">
    <property type="term" value="F:ATP binding"/>
    <property type="evidence" value="ECO:0007669"/>
    <property type="project" value="UniProtKB-KW"/>
</dbReference>
<dbReference type="PROSITE" id="PS51789">
    <property type="entry name" value="RLR_CTR"/>
    <property type="match status" value="1"/>
</dbReference>
<evidence type="ECO:0000256" key="3">
    <source>
        <dbReference type="ARBA" id="ARBA00012552"/>
    </source>
</evidence>
<keyword evidence="5" id="KW-0399">Innate immunity</keyword>
<proteinExistence type="inferred from homology"/>
<evidence type="ECO:0000259" key="18">
    <source>
        <dbReference type="PROSITE" id="PS51789"/>
    </source>
</evidence>
<dbReference type="EMBL" id="JAIZAY010000002">
    <property type="protein sequence ID" value="KAJ8047586.1"/>
    <property type="molecule type" value="Genomic_DNA"/>
</dbReference>
<keyword evidence="9 19" id="KW-0347">Helicase</keyword>
<dbReference type="EC" id="3.6.4.13" evidence="3"/>
<dbReference type="Pfam" id="PF18119">
    <property type="entry name" value="RIG-I_C"/>
    <property type="match status" value="1"/>
</dbReference>
<dbReference type="Proteomes" id="UP001152320">
    <property type="component" value="Chromosome 2"/>
</dbReference>
<keyword evidence="6" id="KW-0479">Metal-binding</keyword>
<keyword evidence="14" id="KW-0051">Antiviral defense</keyword>
<reference evidence="19" key="1">
    <citation type="submission" date="2021-10" db="EMBL/GenBank/DDBJ databases">
        <title>Tropical sea cucumber genome reveals ecological adaptation and Cuvierian tubules defense mechanism.</title>
        <authorList>
            <person name="Chen T."/>
        </authorList>
    </citation>
    <scope>NUCLEOTIDE SEQUENCE</scope>
    <source>
        <strain evidence="19">Nanhai2018</strain>
        <tissue evidence="19">Muscle</tissue>
    </source>
</reference>
<comment type="catalytic activity">
    <reaction evidence="15">
        <text>ATP + H2O = ADP + phosphate + H(+)</text>
        <dbReference type="Rhea" id="RHEA:13065"/>
        <dbReference type="ChEBI" id="CHEBI:15377"/>
        <dbReference type="ChEBI" id="CHEBI:15378"/>
        <dbReference type="ChEBI" id="CHEBI:30616"/>
        <dbReference type="ChEBI" id="CHEBI:43474"/>
        <dbReference type="ChEBI" id="CHEBI:456216"/>
        <dbReference type="EC" id="3.6.4.13"/>
    </reaction>
    <physiologicalReaction direction="left-to-right" evidence="15">
        <dbReference type="Rhea" id="RHEA:13066"/>
    </physiologicalReaction>
</comment>
<dbReference type="InterPro" id="IPR001650">
    <property type="entry name" value="Helicase_C-like"/>
</dbReference>
<feature type="domain" description="Helicase C-terminal" evidence="17">
    <location>
        <begin position="722"/>
        <end position="876"/>
    </location>
</feature>
<evidence type="ECO:0000256" key="2">
    <source>
        <dbReference type="ARBA" id="ARBA00006866"/>
    </source>
</evidence>
<dbReference type="GO" id="GO:0046872">
    <property type="term" value="F:metal ion binding"/>
    <property type="evidence" value="ECO:0007669"/>
    <property type="project" value="UniProtKB-KW"/>
</dbReference>
<dbReference type="SUPFAM" id="SSF52540">
    <property type="entry name" value="P-loop containing nucleoside triphosphate hydrolases"/>
    <property type="match status" value="1"/>
</dbReference>
<dbReference type="SMART" id="SM00487">
    <property type="entry name" value="DEXDc"/>
    <property type="match status" value="1"/>
</dbReference>
<evidence type="ECO:0000256" key="6">
    <source>
        <dbReference type="ARBA" id="ARBA00022723"/>
    </source>
</evidence>
<evidence type="ECO:0000256" key="5">
    <source>
        <dbReference type="ARBA" id="ARBA00022588"/>
    </source>
</evidence>
<keyword evidence="13" id="KW-0694">RNA-binding</keyword>
<dbReference type="OrthoDB" id="416741at2759"/>
<dbReference type="InterPro" id="IPR027417">
    <property type="entry name" value="P-loop_NTPase"/>
</dbReference>
<organism evidence="19 20">
    <name type="scientific">Holothuria leucospilota</name>
    <name type="common">Black long sea cucumber</name>
    <name type="synonym">Mertensiothuria leucospilota</name>
    <dbReference type="NCBI Taxonomy" id="206669"/>
    <lineage>
        <taxon>Eukaryota</taxon>
        <taxon>Metazoa</taxon>
        <taxon>Echinodermata</taxon>
        <taxon>Eleutherozoa</taxon>
        <taxon>Echinozoa</taxon>
        <taxon>Holothuroidea</taxon>
        <taxon>Aspidochirotacea</taxon>
        <taxon>Aspidochirotida</taxon>
        <taxon>Holothuriidae</taxon>
        <taxon>Holothuria</taxon>
    </lineage>
</organism>
<feature type="domain" description="RLR CTR" evidence="18">
    <location>
        <begin position="897"/>
        <end position="1032"/>
    </location>
</feature>
<comment type="caution">
    <text evidence="19">The sequence shown here is derived from an EMBL/GenBank/DDBJ whole genome shotgun (WGS) entry which is preliminary data.</text>
</comment>
<dbReference type="PROSITE" id="PS51192">
    <property type="entry name" value="HELICASE_ATP_BIND_1"/>
    <property type="match status" value="1"/>
</dbReference>
<dbReference type="GO" id="GO:0003677">
    <property type="term" value="F:DNA binding"/>
    <property type="evidence" value="ECO:0007669"/>
    <property type="project" value="InterPro"/>
</dbReference>
<name>A0A9Q1CMD8_HOLLE</name>
<gene>
    <name evidence="19" type="ORF">HOLleu_06623</name>
</gene>
<dbReference type="AlphaFoldDB" id="A0A9Q1CMD8"/>
<evidence type="ECO:0000256" key="4">
    <source>
        <dbReference type="ARBA" id="ARBA00022490"/>
    </source>
</evidence>
<dbReference type="PANTHER" id="PTHR14074:SF16">
    <property type="entry name" value="ANTIVIRAL INNATE IMMUNE RESPONSE RECEPTOR RIG-I"/>
    <property type="match status" value="1"/>
</dbReference>
<dbReference type="GO" id="GO:0003723">
    <property type="term" value="F:RNA binding"/>
    <property type="evidence" value="ECO:0007669"/>
    <property type="project" value="UniProtKB-KW"/>
</dbReference>
<keyword evidence="8" id="KW-0378">Hydrolase</keyword>
<comment type="similarity">
    <text evidence="2">Belongs to the helicase family. RLR subfamily.</text>
</comment>
<dbReference type="GO" id="GO:0003724">
    <property type="term" value="F:RNA helicase activity"/>
    <property type="evidence" value="ECO:0007669"/>
    <property type="project" value="UniProtKB-EC"/>
</dbReference>
<dbReference type="InterPro" id="IPR038557">
    <property type="entry name" value="RLR_C_sf"/>
</dbReference>
<dbReference type="GO" id="GO:0045087">
    <property type="term" value="P:innate immune response"/>
    <property type="evidence" value="ECO:0007669"/>
    <property type="project" value="UniProtKB-KW"/>
</dbReference>
<dbReference type="Gene3D" id="1.20.1320.30">
    <property type="match status" value="1"/>
</dbReference>